<evidence type="ECO:0000256" key="3">
    <source>
        <dbReference type="ARBA" id="ARBA00022603"/>
    </source>
</evidence>
<evidence type="ECO:0000259" key="6">
    <source>
        <dbReference type="Pfam" id="PF00590"/>
    </source>
</evidence>
<dbReference type="InterPro" id="IPR035996">
    <property type="entry name" value="4pyrrol_Methylase_sf"/>
</dbReference>
<dbReference type="CDD" id="cd11644">
    <property type="entry name" value="Precorrin-6Y-MT"/>
    <property type="match status" value="1"/>
</dbReference>
<reference evidence="7" key="1">
    <citation type="submission" date="2018-06" db="EMBL/GenBank/DDBJ databases">
        <authorList>
            <person name="Zhirakovskaya E."/>
        </authorList>
    </citation>
    <scope>NUCLEOTIDE SEQUENCE</scope>
</reference>
<dbReference type="EMBL" id="UOFF01000439">
    <property type="protein sequence ID" value="VAW57684.1"/>
    <property type="molecule type" value="Genomic_DNA"/>
</dbReference>
<dbReference type="NCBIfam" id="TIGR02467">
    <property type="entry name" value="CbiE"/>
    <property type="match status" value="1"/>
</dbReference>
<gene>
    <name evidence="7" type="ORF">MNBD_GAMMA07-2168</name>
</gene>
<dbReference type="PANTHER" id="PTHR43182:SF1">
    <property type="entry name" value="COBALT-PRECORRIN-7 C(5)-METHYLTRANSFERASE"/>
    <property type="match status" value="1"/>
</dbReference>
<proteinExistence type="predicted"/>
<dbReference type="AlphaFoldDB" id="A0A3B0XNH2"/>
<comment type="pathway">
    <text evidence="1">Cofactor biosynthesis; adenosylcobalamin biosynthesis.</text>
</comment>
<dbReference type="EC" id="2.1.1.196" evidence="7"/>
<organism evidence="7">
    <name type="scientific">hydrothermal vent metagenome</name>
    <dbReference type="NCBI Taxonomy" id="652676"/>
    <lineage>
        <taxon>unclassified sequences</taxon>
        <taxon>metagenomes</taxon>
        <taxon>ecological metagenomes</taxon>
    </lineage>
</organism>
<feature type="domain" description="Tetrapyrrole methylase" evidence="6">
    <location>
        <begin position="6"/>
        <end position="183"/>
    </location>
</feature>
<dbReference type="UniPathway" id="UPA00148"/>
<keyword evidence="3 7" id="KW-0489">Methyltransferase</keyword>
<dbReference type="Gene3D" id="3.40.1010.10">
    <property type="entry name" value="Cobalt-precorrin-4 Transmethylase, Domain 1"/>
    <property type="match status" value="1"/>
</dbReference>
<dbReference type="GO" id="GO:0008276">
    <property type="term" value="F:protein methyltransferase activity"/>
    <property type="evidence" value="ECO:0007669"/>
    <property type="project" value="InterPro"/>
</dbReference>
<evidence type="ECO:0000256" key="2">
    <source>
        <dbReference type="ARBA" id="ARBA00022573"/>
    </source>
</evidence>
<dbReference type="InterPro" id="IPR012818">
    <property type="entry name" value="CbiE"/>
</dbReference>
<dbReference type="Pfam" id="PF00590">
    <property type="entry name" value="TP_methylase"/>
    <property type="match status" value="1"/>
</dbReference>
<dbReference type="GO" id="GO:0009236">
    <property type="term" value="P:cobalamin biosynthetic process"/>
    <property type="evidence" value="ECO:0007669"/>
    <property type="project" value="UniProtKB-UniPathway"/>
</dbReference>
<evidence type="ECO:0000256" key="1">
    <source>
        <dbReference type="ARBA" id="ARBA00004953"/>
    </source>
</evidence>
<dbReference type="PANTHER" id="PTHR43182">
    <property type="entry name" value="COBALT-PRECORRIN-6B C(15)-METHYLTRANSFERASE (DECARBOXYLATING)"/>
    <property type="match status" value="1"/>
</dbReference>
<sequence>MTNTNKISIIGVLDNGLEGLTPAADILISQADVVFGGVRTLTLFEKHFPPHAQQIDLIAHFGKMPQLIKDALNDHLKVVVLATGDPLCHGVARYLINKLSAETCEVHPNVSTIQLAFARFGLAWQGVSICSVHTKDAGEWTLDAGPEHGLYPLVESVRNNELIALFTSPENTPDRIARMLSQLGL</sequence>
<evidence type="ECO:0000256" key="5">
    <source>
        <dbReference type="ARBA" id="ARBA00022691"/>
    </source>
</evidence>
<evidence type="ECO:0000256" key="4">
    <source>
        <dbReference type="ARBA" id="ARBA00022679"/>
    </source>
</evidence>
<dbReference type="InterPro" id="IPR050714">
    <property type="entry name" value="Cobalamin_biosynth_MTase"/>
</dbReference>
<keyword evidence="5" id="KW-0949">S-adenosyl-L-methionine</keyword>
<name>A0A3B0XNH2_9ZZZZ</name>
<accession>A0A3B0XNH2</accession>
<dbReference type="GO" id="GO:0032259">
    <property type="term" value="P:methylation"/>
    <property type="evidence" value="ECO:0007669"/>
    <property type="project" value="UniProtKB-KW"/>
</dbReference>
<keyword evidence="2" id="KW-0169">Cobalamin biosynthesis</keyword>
<keyword evidence="4 7" id="KW-0808">Transferase</keyword>
<dbReference type="InterPro" id="IPR000878">
    <property type="entry name" value="4pyrrol_Mease"/>
</dbReference>
<dbReference type="EC" id="2.1.1.289" evidence="7"/>
<protein>
    <submittedName>
        <fullName evidence="7">Cobalt-precorrin-7 (C5)-methyltransferase / Cobalt-precorrin-6B C15-methyltransferase [decarboxylating]</fullName>
        <ecNumber evidence="7">2.1.1.196</ecNumber>
        <ecNumber evidence="7">2.1.1.289</ecNumber>
    </submittedName>
</protein>
<feature type="non-terminal residue" evidence="7">
    <location>
        <position position="185"/>
    </location>
</feature>
<dbReference type="SUPFAM" id="SSF53790">
    <property type="entry name" value="Tetrapyrrole methylase"/>
    <property type="match status" value="1"/>
</dbReference>
<dbReference type="InterPro" id="IPR014777">
    <property type="entry name" value="4pyrrole_Mease_sub1"/>
</dbReference>
<evidence type="ECO:0000313" key="7">
    <source>
        <dbReference type="EMBL" id="VAW57684.1"/>
    </source>
</evidence>